<evidence type="ECO:0000313" key="3">
    <source>
        <dbReference type="Proteomes" id="UP000224265"/>
    </source>
</evidence>
<sequence>MIWVSLHTHSTFSYGDGYGPVGVHVDRVADLGMTALALTEHGNCSSWVQLEKHCKRREIKPIFGLEAYVASENQPRKFHMILLAKDDEGLHNLNCIITESWKTLGTTSKSKFPTVHAPVLRKYNRGIIALSGCADGPISCILLGGKSLGDKRLEPRDGDIQRARRAIERFQAIFGDRYYLETQRFSGLARTRALNPCFEELSNATGARMAATADVHYPYPNDNEMQRILHAAHRQSTVEVTDANWEYDILLTYPETDREVYRDLVGTGLSTAGAKAAVEATAHIADQCNVELPKAPPPKYVPGERDWEPWT</sequence>
<dbReference type="PANTHER" id="PTHR32294">
    <property type="entry name" value="DNA POLYMERASE III SUBUNIT ALPHA"/>
    <property type="match status" value="1"/>
</dbReference>
<reference evidence="2 3" key="1">
    <citation type="submission" date="2015-08" db="EMBL/GenBank/DDBJ databases">
        <authorList>
            <person name="Adams C.A."/>
            <person name="Ardeshna N.S."/>
            <person name="Badithe A.V."/>
            <person name="Badrani J.H."/>
            <person name="Birkholz E.A."/>
            <person name="Butler M."/>
            <person name="Chu A."/>
            <person name="Farmer C.N."/>
            <person name="Frischer G.M."/>
            <person name="Hsieh L.Y."/>
            <person name="Jackson K.B."/>
            <person name="Kagy D.N."/>
            <person name="Kendall J.C."/>
            <person name="Lin C.Y."/>
            <person name="Morgan M.N."/>
            <person name="Nachnani R."/>
            <person name="Nadeau S.M."/>
            <person name="Parikh M."/>
            <person name="Perez M.V."/>
            <person name="Peters C.E."/>
            <person name="Pogliano J."/>
            <person name="Popescu N.I."/>
            <person name="Shiao R."/>
            <person name="Song C.L."/>
            <person name="Ting J.M."/>
            <person name="Udani D.R."/>
            <person name="Waller L.B."/>
            <person name="Wang A.Y."/>
            <person name="Wu C.E."/>
            <person name="Yang A.B."/>
            <person name="Yao J."/>
            <person name="Zhang B.H."/>
            <person name="Anders K.R."/>
            <person name="Bradley K.W."/>
            <person name="Asai D.J."/>
            <person name="Bowman C.A."/>
            <person name="Russell D.A."/>
            <person name="Pope W.H."/>
            <person name="Jacobs-Sera D."/>
            <person name="Hendrix R.W."/>
            <person name="Hatfull G.F."/>
        </authorList>
    </citation>
    <scope>NUCLEOTIDE SEQUENCE [LARGE SCALE GENOMIC DNA]</scope>
</reference>
<dbReference type="SMART" id="SM00481">
    <property type="entry name" value="POLIIIAc"/>
    <property type="match status" value="1"/>
</dbReference>
<dbReference type="GO" id="GO:0006260">
    <property type="term" value="P:DNA replication"/>
    <property type="evidence" value="ECO:0007669"/>
    <property type="project" value="InterPro"/>
</dbReference>
<feature type="domain" description="Polymerase/histidinol phosphatase N-terminal" evidence="1">
    <location>
        <begin position="4"/>
        <end position="71"/>
    </location>
</feature>
<dbReference type="InterPro" id="IPR004805">
    <property type="entry name" value="DnaE2/DnaE/PolC"/>
</dbReference>
<evidence type="ECO:0000259" key="1">
    <source>
        <dbReference type="SMART" id="SM00481"/>
    </source>
</evidence>
<dbReference type="EMBL" id="KT591076">
    <property type="protein sequence ID" value="AMB17286.1"/>
    <property type="molecule type" value="Genomic_DNA"/>
</dbReference>
<dbReference type="GO" id="GO:0008408">
    <property type="term" value="F:3'-5' exonuclease activity"/>
    <property type="evidence" value="ECO:0007669"/>
    <property type="project" value="InterPro"/>
</dbReference>
<organism evidence="2 3">
    <name type="scientific">Mycobacterium phage Weiss13</name>
    <dbReference type="NCBI Taxonomy" id="1784843"/>
    <lineage>
        <taxon>Viruses</taxon>
        <taxon>Duplodnaviria</taxon>
        <taxon>Heunggongvirae</taxon>
        <taxon>Uroviricota</taxon>
        <taxon>Caudoviricetes</taxon>
        <taxon>Papyrusvirus</taxon>
        <taxon>Papyrusvirus send513</taxon>
    </lineage>
</organism>
<dbReference type="Pfam" id="PF02811">
    <property type="entry name" value="PHP"/>
    <property type="match status" value="1"/>
</dbReference>
<dbReference type="InterPro" id="IPR003141">
    <property type="entry name" value="Pol/His_phosphatase_N"/>
</dbReference>
<protein>
    <submittedName>
        <fullName evidence="2">DNA polymerase III sliding clamp</fullName>
    </submittedName>
</protein>
<evidence type="ECO:0000313" key="2">
    <source>
        <dbReference type="EMBL" id="AMB17286.1"/>
    </source>
</evidence>
<gene>
    <name evidence="2" type="ORF">SEA_WEISS13_72</name>
</gene>
<accession>A0A0Y0C4E7</accession>
<proteinExistence type="predicted"/>
<name>A0A0Y0C4E7_9CAUD</name>
<dbReference type="SUPFAM" id="SSF89550">
    <property type="entry name" value="PHP domain-like"/>
    <property type="match status" value="1"/>
</dbReference>
<dbReference type="Proteomes" id="UP000224265">
    <property type="component" value="Segment"/>
</dbReference>
<dbReference type="InterPro" id="IPR016195">
    <property type="entry name" value="Pol/histidinol_Pase-like"/>
</dbReference>
<dbReference type="InterPro" id="IPR004013">
    <property type="entry name" value="PHP_dom"/>
</dbReference>
<dbReference type="Gene3D" id="3.20.20.140">
    <property type="entry name" value="Metal-dependent hydrolases"/>
    <property type="match status" value="1"/>
</dbReference>